<evidence type="ECO:0000313" key="8">
    <source>
        <dbReference type="EMBL" id="CAL1240433.1"/>
    </source>
</evidence>
<evidence type="ECO:0000313" key="9">
    <source>
        <dbReference type="Proteomes" id="UP001497493"/>
    </source>
</evidence>
<comment type="pathway">
    <text evidence="6">Sulfur metabolism; glutathione metabolism.</text>
</comment>
<dbReference type="InterPro" id="IPR055262">
    <property type="entry name" value="GGT_CS"/>
</dbReference>
<name>A0ABM9NII2_9GAMM</name>
<dbReference type="RefSeq" id="WP_348757029.1">
    <property type="nucleotide sequence ID" value="NZ_OZ026884.1"/>
</dbReference>
<evidence type="ECO:0000256" key="7">
    <source>
        <dbReference type="SAM" id="MobiDB-lite"/>
    </source>
</evidence>
<dbReference type="Gene3D" id="3.60.20.40">
    <property type="match status" value="1"/>
</dbReference>
<sequence>MRLKRSPGWRALAGMAGRALVLVAVLAAAFGCSVPFLREVGYATLAQGERNGHEAFGRDYMIVTQGEASSRAAREMLERGGNVVDAAAAASFALAVERPQSTGLGGGGFMLIHWATSGEVIAVDFRETAPRRATEALFQDPAGRVIPGLSTEGIRAAAVPGLVAGILAVHGRYGKLPRRDVLAPSIRLARRGFRVYPHLAQALLARAQALRRFPAARATFLKADGTPYREGELLRQPDLARTLETIAERGTAGFYAGWVADALLAQQRELNGLITRDDLEGYQVRFRAPVLGTYRDYQIVSMPLPSAGGIQLVEILNLLEAQPLGRLGPSAAETIHSVAAAMQQSFADRARYLGDDDFVRVPVAGLTSKAYARALSQRLPARARKPWELEGDRPLPPEGGETTHFTIADRWGNVVSSTQTINGWFGSGVVVPGAGFVLNNEMDDFSAKPGMPNKFGVVSDRQNAIAPGKRPLSSMAPTLVRKNGRPVLALGSPAGSRIITCIALVALNYLQFQLPLYEAVAALRYHHQWRPDELEVEPPGFAPETARALEALGYRVVNRDSGCKVQAVAVEGDRLHGVSDPRGEGLALGEDWPPLARDPRRRAPIPPD</sequence>
<dbReference type="EC" id="2.3.2.2" evidence="6"/>
<comment type="PTM">
    <text evidence="6">Cleaved by autocatalysis into a large and a small subunit.</text>
</comment>
<dbReference type="PRINTS" id="PR01210">
    <property type="entry name" value="GGTRANSPTASE"/>
</dbReference>
<dbReference type="Proteomes" id="UP001497493">
    <property type="component" value="Chromosome"/>
</dbReference>
<dbReference type="EMBL" id="OZ026884">
    <property type="protein sequence ID" value="CAL1240433.1"/>
    <property type="molecule type" value="Genomic_DNA"/>
</dbReference>
<dbReference type="Pfam" id="PF01019">
    <property type="entry name" value="G_glu_transpept"/>
    <property type="match status" value="1"/>
</dbReference>
<dbReference type="InterPro" id="IPR043138">
    <property type="entry name" value="GGT_lsub"/>
</dbReference>
<evidence type="ECO:0000256" key="1">
    <source>
        <dbReference type="ARBA" id="ARBA00001049"/>
    </source>
</evidence>
<organism evidence="8 9">
    <name type="scientific">Candidatus Methylocalor cossyra</name>
    <dbReference type="NCBI Taxonomy" id="3108543"/>
    <lineage>
        <taxon>Bacteria</taxon>
        <taxon>Pseudomonadati</taxon>
        <taxon>Pseudomonadota</taxon>
        <taxon>Gammaproteobacteria</taxon>
        <taxon>Methylococcales</taxon>
        <taxon>Methylococcaceae</taxon>
        <taxon>Candidatus Methylocalor</taxon>
    </lineage>
</organism>
<dbReference type="PROSITE" id="PS00462">
    <property type="entry name" value="G_GLU_TRANSPEPTIDASE"/>
    <property type="match status" value="1"/>
</dbReference>
<dbReference type="SUPFAM" id="SSF56235">
    <property type="entry name" value="N-terminal nucleophile aminohydrolases (Ntn hydrolases)"/>
    <property type="match status" value="1"/>
</dbReference>
<dbReference type="InterPro" id="IPR051792">
    <property type="entry name" value="GGT_bact"/>
</dbReference>
<keyword evidence="6" id="KW-0865">Zymogen</keyword>
<evidence type="ECO:0000256" key="5">
    <source>
        <dbReference type="ARBA" id="ARBA00047417"/>
    </source>
</evidence>
<protein>
    <recommendedName>
        <fullName evidence="6">Glutathione hydrolase proenzyme</fullName>
        <ecNumber evidence="6">2.3.2.2</ecNumber>
        <ecNumber evidence="6">3.4.19.13</ecNumber>
    </recommendedName>
    <component>
        <recommendedName>
            <fullName evidence="6">Glutathione hydrolase large chain</fullName>
        </recommendedName>
    </component>
    <component>
        <recommendedName>
            <fullName evidence="6">Glutathione hydrolase small chain</fullName>
        </recommendedName>
    </component>
</protein>
<comment type="catalytic activity">
    <reaction evidence="2 6">
        <text>glutathione + H2O = L-cysteinylglycine + L-glutamate</text>
        <dbReference type="Rhea" id="RHEA:28807"/>
        <dbReference type="ChEBI" id="CHEBI:15377"/>
        <dbReference type="ChEBI" id="CHEBI:29985"/>
        <dbReference type="ChEBI" id="CHEBI:57925"/>
        <dbReference type="ChEBI" id="CHEBI:61694"/>
        <dbReference type="EC" id="3.4.19.13"/>
    </reaction>
</comment>
<proteinExistence type="inferred from homology"/>
<comment type="subunit">
    <text evidence="6">This enzyme consists of two polypeptide chains, which are synthesized in precursor form from a single polypeptide.</text>
</comment>
<comment type="similarity">
    <text evidence="3 6">Belongs to the gamma-glutamyltransferase family.</text>
</comment>
<dbReference type="Gene3D" id="1.10.246.130">
    <property type="match status" value="1"/>
</dbReference>
<dbReference type="InterPro" id="IPR029055">
    <property type="entry name" value="Ntn_hydrolases_N"/>
</dbReference>
<dbReference type="PANTHER" id="PTHR43199:SF6">
    <property type="entry name" value="GLUTATHIONE HYDROLASE PROENZYME"/>
    <property type="match status" value="1"/>
</dbReference>
<reference evidence="8 9" key="1">
    <citation type="submission" date="2024-04" db="EMBL/GenBank/DDBJ databases">
        <authorList>
            <person name="Cremers G."/>
        </authorList>
    </citation>
    <scope>NUCLEOTIDE SEQUENCE [LARGE SCALE GENOMIC DNA]</scope>
    <source>
        <strain evidence="8">MeCH1-AG</strain>
    </source>
</reference>
<gene>
    <name evidence="8" type="primary">ggt</name>
    <name evidence="8" type="ORF">MECH1_V1_1657</name>
</gene>
<feature type="compositionally biased region" description="Basic residues" evidence="7">
    <location>
        <begin position="599"/>
        <end position="608"/>
    </location>
</feature>
<evidence type="ECO:0000256" key="3">
    <source>
        <dbReference type="ARBA" id="ARBA00009381"/>
    </source>
</evidence>
<keyword evidence="4 6" id="KW-0012">Acyltransferase</keyword>
<dbReference type="InterPro" id="IPR043137">
    <property type="entry name" value="GGT_ssub_C"/>
</dbReference>
<comment type="catalytic activity">
    <reaction evidence="5 6">
        <text>an N-terminal (5-L-glutamyl)-[peptide] + an alpha-amino acid = 5-L-glutamyl amino acid + an N-terminal L-alpha-aminoacyl-[peptide]</text>
        <dbReference type="Rhea" id="RHEA:23904"/>
        <dbReference type="Rhea" id="RHEA-COMP:9780"/>
        <dbReference type="Rhea" id="RHEA-COMP:9795"/>
        <dbReference type="ChEBI" id="CHEBI:77644"/>
        <dbReference type="ChEBI" id="CHEBI:78597"/>
        <dbReference type="ChEBI" id="CHEBI:78599"/>
        <dbReference type="ChEBI" id="CHEBI:78608"/>
        <dbReference type="EC" id="2.3.2.2"/>
    </reaction>
</comment>
<dbReference type="PANTHER" id="PTHR43199">
    <property type="entry name" value="GLUTATHIONE HYDROLASE"/>
    <property type="match status" value="1"/>
</dbReference>
<keyword evidence="6 8" id="KW-0378">Hydrolase</keyword>
<accession>A0ABM9NII2</accession>
<feature type="region of interest" description="Disordered" evidence="7">
    <location>
        <begin position="579"/>
        <end position="608"/>
    </location>
</feature>
<keyword evidence="9" id="KW-1185">Reference proteome</keyword>
<dbReference type="NCBIfam" id="TIGR00066">
    <property type="entry name" value="g_glut_trans"/>
    <property type="match status" value="1"/>
</dbReference>
<keyword evidence="6 8" id="KW-0808">Transferase</keyword>
<dbReference type="InterPro" id="IPR000101">
    <property type="entry name" value="GGT_peptidase"/>
</dbReference>
<evidence type="ECO:0000256" key="2">
    <source>
        <dbReference type="ARBA" id="ARBA00001089"/>
    </source>
</evidence>
<dbReference type="PROSITE" id="PS51257">
    <property type="entry name" value="PROKAR_LIPOPROTEIN"/>
    <property type="match status" value="1"/>
</dbReference>
<evidence type="ECO:0000256" key="6">
    <source>
        <dbReference type="RuleBase" id="RU368036"/>
    </source>
</evidence>
<evidence type="ECO:0000256" key="4">
    <source>
        <dbReference type="ARBA" id="ARBA00023315"/>
    </source>
</evidence>
<keyword evidence="6" id="KW-0317">Glutathione biosynthesis</keyword>
<dbReference type="EC" id="3.4.19.13" evidence="6"/>
<dbReference type="GO" id="GO:0036374">
    <property type="term" value="F:glutathione hydrolase activity"/>
    <property type="evidence" value="ECO:0007669"/>
    <property type="project" value="UniProtKB-EC"/>
</dbReference>
<dbReference type="GO" id="GO:0103068">
    <property type="term" value="F:leukotriene C4 gamma-glutamyl transferase activity"/>
    <property type="evidence" value="ECO:0007669"/>
    <property type="project" value="UniProtKB-EC"/>
</dbReference>
<comment type="catalytic activity">
    <reaction evidence="1 6">
        <text>an S-substituted glutathione + H2O = an S-substituted L-cysteinylglycine + L-glutamate</text>
        <dbReference type="Rhea" id="RHEA:59468"/>
        <dbReference type="ChEBI" id="CHEBI:15377"/>
        <dbReference type="ChEBI" id="CHEBI:29985"/>
        <dbReference type="ChEBI" id="CHEBI:90779"/>
        <dbReference type="ChEBI" id="CHEBI:143103"/>
        <dbReference type="EC" id="3.4.19.13"/>
    </reaction>
</comment>